<keyword evidence="2" id="KW-1185">Reference proteome</keyword>
<name>A0ABD3PQ71_9STRA</name>
<sequence length="147" mass="17005">MRKDLLRTVLEDERRGEKEHEDWLRTHEAASGGSFFKGKRSMRELLSEEERGWVTNGDVGNDIGRDRLTLSPRPWETGPDSLRLPRYMMVMRASMLKGEGGPTIEMPPERDGLNLADLVMRMTIRTTMMKWESSSLWTRALLLDPRS</sequence>
<accession>A0ABD3PQ71</accession>
<dbReference type="Proteomes" id="UP001530315">
    <property type="component" value="Unassembled WGS sequence"/>
</dbReference>
<protein>
    <submittedName>
        <fullName evidence="1">Uncharacterized protein</fullName>
    </submittedName>
</protein>
<proteinExistence type="predicted"/>
<evidence type="ECO:0000313" key="2">
    <source>
        <dbReference type="Proteomes" id="UP001530315"/>
    </source>
</evidence>
<evidence type="ECO:0000313" key="1">
    <source>
        <dbReference type="EMBL" id="KAL3789821.1"/>
    </source>
</evidence>
<dbReference type="EMBL" id="JALLAZ020000668">
    <property type="protein sequence ID" value="KAL3789821.1"/>
    <property type="molecule type" value="Genomic_DNA"/>
</dbReference>
<organism evidence="1 2">
    <name type="scientific">Stephanodiscus triporus</name>
    <dbReference type="NCBI Taxonomy" id="2934178"/>
    <lineage>
        <taxon>Eukaryota</taxon>
        <taxon>Sar</taxon>
        <taxon>Stramenopiles</taxon>
        <taxon>Ochrophyta</taxon>
        <taxon>Bacillariophyta</taxon>
        <taxon>Coscinodiscophyceae</taxon>
        <taxon>Thalassiosirophycidae</taxon>
        <taxon>Stephanodiscales</taxon>
        <taxon>Stephanodiscaceae</taxon>
        <taxon>Stephanodiscus</taxon>
    </lineage>
</organism>
<gene>
    <name evidence="1" type="ORF">ACHAW5_011244</name>
</gene>
<comment type="caution">
    <text evidence="1">The sequence shown here is derived from an EMBL/GenBank/DDBJ whole genome shotgun (WGS) entry which is preliminary data.</text>
</comment>
<reference evidence="1 2" key="1">
    <citation type="submission" date="2024-10" db="EMBL/GenBank/DDBJ databases">
        <title>Updated reference genomes for cyclostephanoid diatoms.</title>
        <authorList>
            <person name="Roberts W.R."/>
            <person name="Alverson A.J."/>
        </authorList>
    </citation>
    <scope>NUCLEOTIDE SEQUENCE [LARGE SCALE GENOMIC DNA]</scope>
    <source>
        <strain evidence="1 2">AJA276-08</strain>
    </source>
</reference>
<dbReference type="AlphaFoldDB" id="A0ABD3PQ71"/>